<dbReference type="EMBL" id="CP042345">
    <property type="protein sequence ID" value="QEA14839.1"/>
    <property type="molecule type" value="Genomic_DNA"/>
</dbReference>
<evidence type="ECO:0000256" key="1">
    <source>
        <dbReference type="ARBA" id="ARBA00007261"/>
    </source>
</evidence>
<comment type="similarity">
    <text evidence="1">Belongs to the peptidase M16 family.</text>
</comment>
<feature type="domain" description="Peptidase M16 N-terminal" evidence="8">
    <location>
        <begin position="85"/>
        <end position="198"/>
    </location>
</feature>
<keyword evidence="3" id="KW-0378">Hydrolase</keyword>
<feature type="domain" description="Peptidase M16 C-terminal" evidence="9">
    <location>
        <begin position="236"/>
        <end position="421"/>
    </location>
</feature>
<dbReference type="PANTHER" id="PTHR43690:SF17">
    <property type="entry name" value="PROTEIN YHJJ"/>
    <property type="match status" value="1"/>
</dbReference>
<reference evidence="10 11" key="1">
    <citation type="journal article" date="2013" name="J. Microbiol. Biotechnol.">
        <title>Novosphingobium ginsenosidimutans sp. nov., with the ability to convert ginsenoside.</title>
        <authorList>
            <person name="Kim J.K."/>
            <person name="He D."/>
            <person name="Liu Q.M."/>
            <person name="Park H.Y."/>
            <person name="Jung M.S."/>
            <person name="Yoon M.H."/>
            <person name="Kim S.C."/>
            <person name="Im W.T."/>
        </authorList>
    </citation>
    <scope>NUCLEOTIDE SEQUENCE [LARGE SCALE GENOMIC DNA]</scope>
    <source>
        <strain evidence="10 11">FW-6</strain>
    </source>
</reference>
<evidence type="ECO:0000313" key="10">
    <source>
        <dbReference type="EMBL" id="QEA14839.1"/>
    </source>
</evidence>
<dbReference type="InterPro" id="IPR050626">
    <property type="entry name" value="Peptidase_M16"/>
</dbReference>
<evidence type="ECO:0000259" key="8">
    <source>
        <dbReference type="Pfam" id="PF00675"/>
    </source>
</evidence>
<protein>
    <submittedName>
        <fullName evidence="10">Insulinase family protein</fullName>
    </submittedName>
</protein>
<dbReference type="Gene3D" id="3.30.830.10">
    <property type="entry name" value="Metalloenzyme, LuxS/M16 peptidase-like"/>
    <property type="match status" value="3"/>
</dbReference>
<evidence type="ECO:0000256" key="7">
    <source>
        <dbReference type="SAM" id="SignalP"/>
    </source>
</evidence>
<keyword evidence="11" id="KW-1185">Reference proteome</keyword>
<evidence type="ECO:0000256" key="6">
    <source>
        <dbReference type="SAM" id="MobiDB-lite"/>
    </source>
</evidence>
<evidence type="ECO:0000256" key="4">
    <source>
        <dbReference type="ARBA" id="ARBA00022833"/>
    </source>
</evidence>
<dbReference type="GO" id="GO:0006508">
    <property type="term" value="P:proteolysis"/>
    <property type="evidence" value="ECO:0007669"/>
    <property type="project" value="UniProtKB-KW"/>
</dbReference>
<evidence type="ECO:0000256" key="5">
    <source>
        <dbReference type="ARBA" id="ARBA00023049"/>
    </source>
</evidence>
<keyword evidence="5" id="KW-0482">Metalloprotease</keyword>
<dbReference type="Pfam" id="PF05193">
    <property type="entry name" value="Peptidase_M16_C"/>
    <property type="match status" value="2"/>
</dbReference>
<dbReference type="OrthoDB" id="9811314at2"/>
<organism evidence="10 11">
    <name type="scientific">Novosphingobium ginsenosidimutans</name>
    <dbReference type="NCBI Taxonomy" id="1176536"/>
    <lineage>
        <taxon>Bacteria</taxon>
        <taxon>Pseudomonadati</taxon>
        <taxon>Pseudomonadota</taxon>
        <taxon>Alphaproteobacteria</taxon>
        <taxon>Sphingomonadales</taxon>
        <taxon>Sphingomonadaceae</taxon>
        <taxon>Novosphingobium</taxon>
    </lineage>
</organism>
<dbReference type="PANTHER" id="PTHR43690">
    <property type="entry name" value="NARDILYSIN"/>
    <property type="match status" value="1"/>
</dbReference>
<accession>A0A5B8RZF9</accession>
<evidence type="ECO:0000256" key="2">
    <source>
        <dbReference type="ARBA" id="ARBA00022670"/>
    </source>
</evidence>
<name>A0A5B8RZF9_9SPHN</name>
<feature type="signal peptide" evidence="7">
    <location>
        <begin position="1"/>
        <end position="26"/>
    </location>
</feature>
<gene>
    <name evidence="10" type="ORF">FRF71_01115</name>
</gene>
<dbReference type="Pfam" id="PF00675">
    <property type="entry name" value="Peptidase_M16"/>
    <property type="match status" value="1"/>
</dbReference>
<dbReference type="RefSeq" id="WP_147088820.1">
    <property type="nucleotide sequence ID" value="NZ_BAABJD010000002.1"/>
</dbReference>
<keyword evidence="7" id="KW-0732">Signal</keyword>
<feature type="region of interest" description="Disordered" evidence="6">
    <location>
        <begin position="970"/>
        <end position="990"/>
    </location>
</feature>
<proteinExistence type="inferred from homology"/>
<sequence length="990" mass="106937">MRSSFRALRRLAFVVPLLALGVQPIAAQSSAAKSKPAAAAPAKPAATGPWLYRGSDVPQDKEWVFGELPNGVRYAVRKNGVPPGQVAIRVRMDVGSLHEEESERGFAHLLEHLVFRQSRYLAEGAAIPTWQRLGATFGSDTNAETSPVSTTFKLDLPNATPAKLDESLKLLSGMMIAPALTEANIRTEVPIVLAEKRERGGLAERVADATTQTLFAGQRMAMRPVIGTTETLQAANHASVRAFHSRWYRPDNAVIIVVGDIETAQIEAMVRQHFADWPAIGKRTPAPTFGDPIAPKGSNPANPIGQTRVVVEPDLPRGLTYAVMRPWRPVQDTIAYNQGIMLDSLAQAIINRRLEARARAGGSFLFAQVNQEKVSQSADATFVSVTPLDENWTRSLKEVRGVIADALATPPSDDEIEREVAEFNVAFESSVEQRRLLAGAKLADDMVTALDIRETIASPETVLEIFNSSRNLFTPQAVLEHTRRLFKGVVTRAVYVTPKADEAQAASLAAALAAPAVADPKARPGGKPISFAEMPAIGAPGKLVSSGSAGILGIEQLEFANGVKVLLWPTTDEPGRVSVKVRFGAGFRAFSAGDAAYIALGDMALVGSGQGQLGQEELDRISTGRKMGYDFAIQDASFQFSADTRSSDMADQLFLFAQKFAQPRWDSGPVLRAKAAARLRYESFSASPQGVLERDLEFLLRGRDPRFRTPTPQEVEAATPEGFRQVWQPILEQGPIEVQLFGDFTRDQAVAALERSFGALAPRPAYAAPLQPARVPTLPPSGVPVTLDHRGDPTQAAALISWPTGGGMASITESRQLVILSDLFQNRLMDAMREKLGAAYAPQVQNSWPQDLENGGSLTAMAQLSPKAVPEFFKAAEQIAADLVAQPPSADELERVIEPLRQQISRASTSSSFFMYQLEGATSEPAKFAGLRTLLSDYTRATPEQMQALARKYLQPGRSWRAQIMPQGAAVASAAARPSKPLAPAPAEGR</sequence>
<feature type="chain" id="PRO_5022891453" evidence="7">
    <location>
        <begin position="27"/>
        <end position="990"/>
    </location>
</feature>
<dbReference type="GO" id="GO:0008237">
    <property type="term" value="F:metallopeptidase activity"/>
    <property type="evidence" value="ECO:0007669"/>
    <property type="project" value="UniProtKB-KW"/>
</dbReference>
<dbReference type="GO" id="GO:0046872">
    <property type="term" value="F:metal ion binding"/>
    <property type="evidence" value="ECO:0007669"/>
    <property type="project" value="InterPro"/>
</dbReference>
<dbReference type="AlphaFoldDB" id="A0A5B8RZF9"/>
<dbReference type="InterPro" id="IPR011249">
    <property type="entry name" value="Metalloenz_LuxS/M16"/>
</dbReference>
<dbReference type="Proteomes" id="UP000321172">
    <property type="component" value="Chromosome"/>
</dbReference>
<feature type="domain" description="Peptidase M16 C-terminal" evidence="9">
    <location>
        <begin position="737"/>
        <end position="898"/>
    </location>
</feature>
<evidence type="ECO:0000313" key="11">
    <source>
        <dbReference type="Proteomes" id="UP000321172"/>
    </source>
</evidence>
<keyword evidence="2" id="KW-0645">Protease</keyword>
<evidence type="ECO:0000259" key="9">
    <source>
        <dbReference type="Pfam" id="PF05193"/>
    </source>
</evidence>
<keyword evidence="4" id="KW-0862">Zinc</keyword>
<dbReference type="InterPro" id="IPR011765">
    <property type="entry name" value="Pept_M16_N"/>
</dbReference>
<dbReference type="InterPro" id="IPR007863">
    <property type="entry name" value="Peptidase_M16_C"/>
</dbReference>
<dbReference type="SUPFAM" id="SSF63411">
    <property type="entry name" value="LuxS/MPP-like metallohydrolase"/>
    <property type="match status" value="3"/>
</dbReference>
<dbReference type="KEGG" id="ngf:FRF71_01115"/>
<evidence type="ECO:0000256" key="3">
    <source>
        <dbReference type="ARBA" id="ARBA00022801"/>
    </source>
</evidence>